<protein>
    <submittedName>
        <fullName evidence="2">Uncharacterized protein</fullName>
    </submittedName>
</protein>
<evidence type="ECO:0000313" key="3">
    <source>
        <dbReference type="Proteomes" id="UP000276133"/>
    </source>
</evidence>
<evidence type="ECO:0000256" key="1">
    <source>
        <dbReference type="SAM" id="Phobius"/>
    </source>
</evidence>
<keyword evidence="1" id="KW-0472">Membrane</keyword>
<keyword evidence="3" id="KW-1185">Reference proteome</keyword>
<reference evidence="2 3" key="1">
    <citation type="journal article" date="2018" name="Sci. Rep.">
        <title>Genomic signatures of local adaptation to the degree of environmental predictability in rotifers.</title>
        <authorList>
            <person name="Franch-Gras L."/>
            <person name="Hahn C."/>
            <person name="Garcia-Roger E.M."/>
            <person name="Carmona M.J."/>
            <person name="Serra M."/>
            <person name="Gomez A."/>
        </authorList>
    </citation>
    <scope>NUCLEOTIDE SEQUENCE [LARGE SCALE GENOMIC DNA]</scope>
    <source>
        <strain evidence="2">HYR1</strain>
    </source>
</reference>
<organism evidence="2 3">
    <name type="scientific">Brachionus plicatilis</name>
    <name type="common">Marine rotifer</name>
    <name type="synonym">Brachionus muelleri</name>
    <dbReference type="NCBI Taxonomy" id="10195"/>
    <lineage>
        <taxon>Eukaryota</taxon>
        <taxon>Metazoa</taxon>
        <taxon>Spiralia</taxon>
        <taxon>Gnathifera</taxon>
        <taxon>Rotifera</taxon>
        <taxon>Eurotatoria</taxon>
        <taxon>Monogononta</taxon>
        <taxon>Pseudotrocha</taxon>
        <taxon>Ploima</taxon>
        <taxon>Brachionidae</taxon>
        <taxon>Brachionus</taxon>
    </lineage>
</organism>
<sequence length="105" mass="12026">MVQQDPDGHHCRSTSGQRGVHYQHNHVLDITGQAQIVKFWLAGHLVGLDQNFSNNGIFEHFTQSWLQTLTCSQYRNTAYLCVCVSLSLVLLTSSCVHHYILKWKQ</sequence>
<dbReference type="Proteomes" id="UP000276133">
    <property type="component" value="Unassembled WGS sequence"/>
</dbReference>
<proteinExistence type="predicted"/>
<feature type="transmembrane region" description="Helical" evidence="1">
    <location>
        <begin position="77"/>
        <end position="101"/>
    </location>
</feature>
<dbReference type="EMBL" id="REGN01005553">
    <property type="protein sequence ID" value="RNA12946.1"/>
    <property type="molecule type" value="Genomic_DNA"/>
</dbReference>
<keyword evidence="1" id="KW-1133">Transmembrane helix</keyword>
<evidence type="ECO:0000313" key="2">
    <source>
        <dbReference type="EMBL" id="RNA12946.1"/>
    </source>
</evidence>
<comment type="caution">
    <text evidence="2">The sequence shown here is derived from an EMBL/GenBank/DDBJ whole genome shotgun (WGS) entry which is preliminary data.</text>
</comment>
<dbReference type="AlphaFoldDB" id="A0A3M7QNG9"/>
<gene>
    <name evidence="2" type="ORF">BpHYR1_041053</name>
</gene>
<accession>A0A3M7QNG9</accession>
<name>A0A3M7QNG9_BRAPC</name>
<keyword evidence="1" id="KW-0812">Transmembrane</keyword>